<dbReference type="AlphaFoldDB" id="C0E0C6"/>
<organism evidence="2 3">
    <name type="scientific">Corynebacterium matruchotii ATCC 33806</name>
    <dbReference type="NCBI Taxonomy" id="566549"/>
    <lineage>
        <taxon>Bacteria</taxon>
        <taxon>Bacillati</taxon>
        <taxon>Actinomycetota</taxon>
        <taxon>Actinomycetes</taxon>
        <taxon>Mycobacteriales</taxon>
        <taxon>Corynebacteriaceae</taxon>
        <taxon>Corynebacterium</taxon>
    </lineage>
</organism>
<proteinExistence type="predicted"/>
<reference evidence="2 3" key="1">
    <citation type="submission" date="2009-01" db="EMBL/GenBank/DDBJ databases">
        <authorList>
            <person name="Fulton L."/>
            <person name="Clifton S."/>
            <person name="Chinwalla A.T."/>
            <person name="Mitreva M."/>
            <person name="Sodergren E."/>
            <person name="Weinstock G."/>
            <person name="Clifton S."/>
            <person name="Dooling D.J."/>
            <person name="Fulton B."/>
            <person name="Minx P."/>
            <person name="Pepin K.H."/>
            <person name="Johnson M."/>
            <person name="Bhonagiri V."/>
            <person name="Nash W.E."/>
            <person name="Mardis E.R."/>
            <person name="Wilson R.K."/>
        </authorList>
    </citation>
    <scope>NUCLEOTIDE SEQUENCE [LARGE SCALE GENOMIC DNA]</scope>
    <source>
        <strain evidence="2 3">ATCC 33806</strain>
    </source>
</reference>
<dbReference type="Proteomes" id="UP000006247">
    <property type="component" value="Unassembled WGS sequence"/>
</dbReference>
<evidence type="ECO:0000256" key="1">
    <source>
        <dbReference type="SAM" id="Phobius"/>
    </source>
</evidence>
<evidence type="ECO:0000313" key="3">
    <source>
        <dbReference type="Proteomes" id="UP000006247"/>
    </source>
</evidence>
<keyword evidence="1" id="KW-0472">Membrane</keyword>
<dbReference type="HOGENOM" id="CLU_3116873_0_0_11"/>
<sequence>MTTAKFFIHHSIFLSIFVPVLFDEIYSALPRRKAQSTAIAYKLMMQEPPS</sequence>
<name>C0E0C6_9CORY</name>
<evidence type="ECO:0000313" key="2">
    <source>
        <dbReference type="EMBL" id="EEG28018.1"/>
    </source>
</evidence>
<protein>
    <submittedName>
        <fullName evidence="2">Uncharacterized protein</fullName>
    </submittedName>
</protein>
<comment type="caution">
    <text evidence="2">The sequence shown here is derived from an EMBL/GenBank/DDBJ whole genome shotgun (WGS) entry which is preliminary data.</text>
</comment>
<keyword evidence="1" id="KW-1133">Transmembrane helix</keyword>
<dbReference type="EMBL" id="ACEB01000004">
    <property type="protein sequence ID" value="EEG28018.1"/>
    <property type="molecule type" value="Genomic_DNA"/>
</dbReference>
<feature type="transmembrane region" description="Helical" evidence="1">
    <location>
        <begin position="6"/>
        <end position="26"/>
    </location>
</feature>
<keyword evidence="1" id="KW-0812">Transmembrane</keyword>
<gene>
    <name evidence="2" type="ORF">CORMATOL_00427</name>
</gene>
<accession>C0E0C6</accession>